<organism evidence="1 2">
    <name type="scientific">Lyophyllum shimeji</name>
    <name type="common">Hon-shimeji</name>
    <name type="synonym">Tricholoma shimeji</name>
    <dbReference type="NCBI Taxonomy" id="47721"/>
    <lineage>
        <taxon>Eukaryota</taxon>
        <taxon>Fungi</taxon>
        <taxon>Dikarya</taxon>
        <taxon>Basidiomycota</taxon>
        <taxon>Agaricomycotina</taxon>
        <taxon>Agaricomycetes</taxon>
        <taxon>Agaricomycetidae</taxon>
        <taxon>Agaricales</taxon>
        <taxon>Tricholomatineae</taxon>
        <taxon>Lyophyllaceae</taxon>
        <taxon>Lyophyllum</taxon>
    </lineage>
</organism>
<comment type="caution">
    <text evidence="1">The sequence shown here is derived from an EMBL/GenBank/DDBJ whole genome shotgun (WGS) entry which is preliminary data.</text>
</comment>
<accession>A0A9P3Q0I1</accession>
<proteinExistence type="predicted"/>
<gene>
    <name evidence="1" type="ORF">LshimejAT787_1900990</name>
</gene>
<evidence type="ECO:0000313" key="2">
    <source>
        <dbReference type="Proteomes" id="UP001063166"/>
    </source>
</evidence>
<dbReference type="AlphaFoldDB" id="A0A9P3Q0I1"/>
<keyword evidence="2" id="KW-1185">Reference proteome</keyword>
<evidence type="ECO:0000313" key="1">
    <source>
        <dbReference type="EMBL" id="GLB45021.1"/>
    </source>
</evidence>
<dbReference type="EMBL" id="BRPK01000019">
    <property type="protein sequence ID" value="GLB45021.1"/>
    <property type="molecule type" value="Genomic_DNA"/>
</dbReference>
<dbReference type="Proteomes" id="UP001063166">
    <property type="component" value="Unassembled WGS sequence"/>
</dbReference>
<sequence>MERARWCCSETRCGQEERGQRGAEFKFLPFHVVTPGFGQRFPAYSVLVPAVVNISRCATHIDAIYSESWLLSWLDWRQTTAYRVTTAARSYECSLNSS</sequence>
<reference evidence="1" key="1">
    <citation type="submission" date="2022-07" db="EMBL/GenBank/DDBJ databases">
        <title>The genome of Lyophyllum shimeji provides insight into the initial evolution of ectomycorrhizal fungal genome.</title>
        <authorList>
            <person name="Kobayashi Y."/>
            <person name="Shibata T."/>
            <person name="Hirakawa H."/>
            <person name="Shigenobu S."/>
            <person name="Nishiyama T."/>
            <person name="Yamada A."/>
            <person name="Hasebe M."/>
            <person name="Kawaguchi M."/>
        </authorList>
    </citation>
    <scope>NUCLEOTIDE SEQUENCE</scope>
    <source>
        <strain evidence="1">AT787</strain>
    </source>
</reference>
<name>A0A9P3Q0I1_LYOSH</name>
<protein>
    <submittedName>
        <fullName evidence="1">Uncharacterized protein</fullName>
    </submittedName>
</protein>